<keyword evidence="4" id="KW-1185">Reference proteome</keyword>
<feature type="domain" description="Band 7" evidence="2">
    <location>
        <begin position="20"/>
        <end position="178"/>
    </location>
</feature>
<dbReference type="PANTHER" id="PTHR43327:SF10">
    <property type="entry name" value="STOMATIN-LIKE PROTEIN 2, MITOCHONDRIAL"/>
    <property type="match status" value="1"/>
</dbReference>
<gene>
    <name evidence="3" type="ORF">A8990_11241</name>
</gene>
<dbReference type="GO" id="GO:0005886">
    <property type="term" value="C:plasma membrane"/>
    <property type="evidence" value="ECO:0007669"/>
    <property type="project" value="UniProtKB-ARBA"/>
</dbReference>
<dbReference type="Proteomes" id="UP000256304">
    <property type="component" value="Unassembled WGS sequence"/>
</dbReference>
<dbReference type="Gene3D" id="3.30.479.30">
    <property type="entry name" value="Band 7 domain"/>
    <property type="match status" value="1"/>
</dbReference>
<dbReference type="InterPro" id="IPR001972">
    <property type="entry name" value="Stomatin_HflK_fam"/>
</dbReference>
<evidence type="ECO:0000256" key="1">
    <source>
        <dbReference type="ARBA" id="ARBA00008164"/>
    </source>
</evidence>
<dbReference type="InterPro" id="IPR050710">
    <property type="entry name" value="Band7/mec-2_domain"/>
</dbReference>
<dbReference type="InterPro" id="IPR001107">
    <property type="entry name" value="Band_7"/>
</dbReference>
<name>A0A3D9RZF3_9BACL</name>
<dbReference type="OrthoDB" id="9809197at2"/>
<dbReference type="AlphaFoldDB" id="A0A3D9RZF3"/>
<dbReference type="Pfam" id="PF01145">
    <property type="entry name" value="Band_7"/>
    <property type="match status" value="1"/>
</dbReference>
<dbReference type="SMART" id="SM00244">
    <property type="entry name" value="PHB"/>
    <property type="match status" value="1"/>
</dbReference>
<dbReference type="SUPFAM" id="SSF117892">
    <property type="entry name" value="Band 7/SPFH domain"/>
    <property type="match status" value="1"/>
</dbReference>
<sequence length="311" mass="34010">MVGIIVFIVILAVVAAIVIKGIRIIPQQTVAIVERLGKYNKTLNAGVNLIIPVIDKVRARHDLRIHQETVPSQSVITKDNVAIGVELATFFSVIDAKLATYGIANYVGGIHNIVASALRATIGKMELDEILSNRDRIQTDLRMVLDQASENWGVRIERVEVLQLAIPSDIQNSMEKQMRAEREKRAIILQAEGDKQSTVLRAEAQRQAVVLAAEAEKQRQILDAEAKQRAQELEARGKAEAIKHVAEAERARIEAIKAAGLDAQILAYKSFEALGQMAEGRATTIFIPTDAVNALGSAGMIGKIFDITNPK</sequence>
<dbReference type="InterPro" id="IPR036013">
    <property type="entry name" value="Band_7/SPFH_dom_sf"/>
</dbReference>
<comment type="caution">
    <text evidence="3">The sequence shown here is derived from an EMBL/GenBank/DDBJ whole genome shotgun (WGS) entry which is preliminary data.</text>
</comment>
<dbReference type="GO" id="GO:0098552">
    <property type="term" value="C:side of membrane"/>
    <property type="evidence" value="ECO:0007669"/>
    <property type="project" value="UniProtKB-ARBA"/>
</dbReference>
<protein>
    <submittedName>
        <fullName evidence="3">SPFH domain-containing protein</fullName>
    </submittedName>
</protein>
<dbReference type="PANTHER" id="PTHR43327">
    <property type="entry name" value="STOMATIN-LIKE PROTEIN 2, MITOCHONDRIAL"/>
    <property type="match status" value="1"/>
</dbReference>
<dbReference type="PRINTS" id="PR00721">
    <property type="entry name" value="STOMATIN"/>
</dbReference>
<evidence type="ECO:0000259" key="2">
    <source>
        <dbReference type="SMART" id="SM00244"/>
    </source>
</evidence>
<reference evidence="3 4" key="1">
    <citation type="submission" date="2018-08" db="EMBL/GenBank/DDBJ databases">
        <title>Genomic Encyclopedia of Type Strains, Phase III (KMG-III): the genomes of soil and plant-associated and newly described type strains.</title>
        <authorList>
            <person name="Whitman W."/>
        </authorList>
    </citation>
    <scope>NUCLEOTIDE SEQUENCE [LARGE SCALE GENOMIC DNA]</scope>
    <source>
        <strain evidence="3 4">CGMCC 1.10966</strain>
    </source>
</reference>
<organism evidence="3 4">
    <name type="scientific">Paenibacillus taihuensis</name>
    <dbReference type="NCBI Taxonomy" id="1156355"/>
    <lineage>
        <taxon>Bacteria</taxon>
        <taxon>Bacillati</taxon>
        <taxon>Bacillota</taxon>
        <taxon>Bacilli</taxon>
        <taxon>Bacillales</taxon>
        <taxon>Paenibacillaceae</taxon>
        <taxon>Paenibacillus</taxon>
    </lineage>
</organism>
<comment type="similarity">
    <text evidence="1">Belongs to the band 7/mec-2 family.</text>
</comment>
<evidence type="ECO:0000313" key="3">
    <source>
        <dbReference type="EMBL" id="REE85312.1"/>
    </source>
</evidence>
<proteinExistence type="inferred from homology"/>
<dbReference type="FunFam" id="3.30.479.30:FF:000004">
    <property type="entry name" value="Putative membrane protease family, stomatin"/>
    <property type="match status" value="1"/>
</dbReference>
<dbReference type="EMBL" id="QTTN01000012">
    <property type="protein sequence ID" value="REE85312.1"/>
    <property type="molecule type" value="Genomic_DNA"/>
</dbReference>
<accession>A0A3D9RZF3</accession>
<evidence type="ECO:0000313" key="4">
    <source>
        <dbReference type="Proteomes" id="UP000256304"/>
    </source>
</evidence>
<dbReference type="RefSeq" id="WP_116189391.1">
    <property type="nucleotide sequence ID" value="NZ_QTTN01000012.1"/>
</dbReference>